<feature type="signal peptide" evidence="1">
    <location>
        <begin position="1"/>
        <end position="22"/>
    </location>
</feature>
<gene>
    <name evidence="2" type="ORF">ACAT0790_LOCUS25296</name>
</gene>
<accession>A0A7S1MPG6</accession>
<dbReference type="EMBL" id="HBGE01041900">
    <property type="protein sequence ID" value="CAD9137557.1"/>
    <property type="molecule type" value="Transcribed_RNA"/>
</dbReference>
<keyword evidence="1" id="KW-0732">Signal</keyword>
<proteinExistence type="predicted"/>
<organism evidence="2">
    <name type="scientific">Alexandrium catenella</name>
    <name type="common">Red tide dinoflagellate</name>
    <name type="synonym">Gonyaulax catenella</name>
    <dbReference type="NCBI Taxonomy" id="2925"/>
    <lineage>
        <taxon>Eukaryota</taxon>
        <taxon>Sar</taxon>
        <taxon>Alveolata</taxon>
        <taxon>Dinophyceae</taxon>
        <taxon>Gonyaulacales</taxon>
        <taxon>Pyrocystaceae</taxon>
        <taxon>Alexandrium</taxon>
    </lineage>
</organism>
<dbReference type="AlphaFoldDB" id="A0A7S1MPG6"/>
<evidence type="ECO:0000256" key="1">
    <source>
        <dbReference type="SAM" id="SignalP"/>
    </source>
</evidence>
<name>A0A7S1MPG6_ALECA</name>
<sequence>MEISSLLLVVVVLGSSSGLAESFRDRSHCSEQHSGRQKWWPECAELWDPRNSACAPAVRWNNRFRYFKKYGQEWAKSMEVLAGVPYSDATIYDFQRFFWCIGFSFANFSTAEGATACKLPPCKCSSPPCDLCLLPGDGAVTYK</sequence>
<reference evidence="2" key="1">
    <citation type="submission" date="2021-01" db="EMBL/GenBank/DDBJ databases">
        <authorList>
            <person name="Corre E."/>
            <person name="Pelletier E."/>
            <person name="Niang G."/>
            <person name="Scheremetjew M."/>
            <person name="Finn R."/>
            <person name="Kale V."/>
            <person name="Holt S."/>
            <person name="Cochrane G."/>
            <person name="Meng A."/>
            <person name="Brown T."/>
            <person name="Cohen L."/>
        </authorList>
    </citation>
    <scope>NUCLEOTIDE SEQUENCE</scope>
    <source>
        <strain evidence="2">OF101</strain>
    </source>
</reference>
<feature type="chain" id="PRO_5031344595" evidence="1">
    <location>
        <begin position="23"/>
        <end position="143"/>
    </location>
</feature>
<evidence type="ECO:0000313" key="2">
    <source>
        <dbReference type="EMBL" id="CAD9137557.1"/>
    </source>
</evidence>
<protein>
    <submittedName>
        <fullName evidence="2">Uncharacterized protein</fullName>
    </submittedName>
</protein>